<evidence type="ECO:0000313" key="1">
    <source>
        <dbReference type="EMBL" id="EEG91458.1"/>
    </source>
</evidence>
<dbReference type="AlphaFoldDB" id="C0B538"/>
<name>C0B538_9FIRM</name>
<protein>
    <submittedName>
        <fullName evidence="1">Uncharacterized protein</fullName>
    </submittedName>
</protein>
<sequence length="97" mass="10926">MVKEKRGSKGQTFYCPAFEFNGICIFSESKRHILLCTGEVRLLCFVGCLSVTYQLVEFICIPCSTSCKESMQKKQKGIYSPEGWAHYKVTGEAAPEE</sequence>
<organism evidence="1 2">
    <name type="scientific">Coprococcus comes ATCC 27758</name>
    <dbReference type="NCBI Taxonomy" id="470146"/>
    <lineage>
        <taxon>Bacteria</taxon>
        <taxon>Bacillati</taxon>
        <taxon>Bacillota</taxon>
        <taxon>Clostridia</taxon>
        <taxon>Lachnospirales</taxon>
        <taxon>Lachnospiraceae</taxon>
        <taxon>Coprococcus</taxon>
    </lineage>
</organism>
<gene>
    <name evidence="1" type="ORF">COPCOM_00258</name>
</gene>
<accession>C0B538</accession>
<reference evidence="1 2" key="2">
    <citation type="submission" date="2009-03" db="EMBL/GenBank/DDBJ databases">
        <title>Draft genome sequence of Coprococcus comes (ATCC 27758).</title>
        <authorList>
            <person name="Sudarsanam P."/>
            <person name="Ley R."/>
            <person name="Guruge J."/>
            <person name="Turnbaugh P.J."/>
            <person name="Mahowald M."/>
            <person name="Liep D."/>
            <person name="Gordon J."/>
        </authorList>
    </citation>
    <scope>NUCLEOTIDE SEQUENCE [LARGE SCALE GENOMIC DNA]</scope>
    <source>
        <strain evidence="1 2">ATCC 27758</strain>
    </source>
</reference>
<proteinExistence type="predicted"/>
<reference evidence="1 2" key="1">
    <citation type="submission" date="2009-02" db="EMBL/GenBank/DDBJ databases">
        <authorList>
            <person name="Fulton L."/>
            <person name="Clifton S."/>
            <person name="Fulton B."/>
            <person name="Xu J."/>
            <person name="Minx P."/>
            <person name="Pepin K.H."/>
            <person name="Johnson M."/>
            <person name="Bhonagiri V."/>
            <person name="Nash W.E."/>
            <person name="Mardis E.R."/>
            <person name="Wilson R.K."/>
        </authorList>
    </citation>
    <scope>NUCLEOTIDE SEQUENCE [LARGE SCALE GENOMIC DNA]</scope>
    <source>
        <strain evidence="1 2">ATCC 27758</strain>
    </source>
</reference>
<dbReference type="Proteomes" id="UP000003793">
    <property type="component" value="Unassembled WGS sequence"/>
</dbReference>
<dbReference type="EMBL" id="ABVR01000030">
    <property type="protein sequence ID" value="EEG91458.1"/>
    <property type="molecule type" value="Genomic_DNA"/>
</dbReference>
<comment type="caution">
    <text evidence="1">The sequence shown here is derived from an EMBL/GenBank/DDBJ whole genome shotgun (WGS) entry which is preliminary data.</text>
</comment>
<evidence type="ECO:0000313" key="2">
    <source>
        <dbReference type="Proteomes" id="UP000003793"/>
    </source>
</evidence>
<dbReference type="HOGENOM" id="CLU_2341947_0_0_9"/>